<evidence type="ECO:0000256" key="8">
    <source>
        <dbReference type="SAM" id="MobiDB-lite"/>
    </source>
</evidence>
<dbReference type="SMART" id="SM00062">
    <property type="entry name" value="PBPb"/>
    <property type="match status" value="1"/>
</dbReference>
<gene>
    <name evidence="7 10" type="primary">mltF</name>
    <name evidence="10" type="ORF">H8B19_15405</name>
</gene>
<dbReference type="Pfam" id="PF00497">
    <property type="entry name" value="SBP_bac_3"/>
    <property type="match status" value="1"/>
</dbReference>
<evidence type="ECO:0000256" key="3">
    <source>
        <dbReference type="ARBA" id="ARBA00023136"/>
    </source>
</evidence>
<evidence type="ECO:0000259" key="9">
    <source>
        <dbReference type="SMART" id="SM00062"/>
    </source>
</evidence>
<reference evidence="10" key="2">
    <citation type="submission" date="2020-08" db="EMBL/GenBank/DDBJ databases">
        <authorList>
            <person name="Lai Q."/>
        </authorList>
    </citation>
    <scope>NUCLEOTIDE SEQUENCE</scope>
    <source>
        <strain evidence="10">S27-2</strain>
    </source>
</reference>
<comment type="domain">
    <text evidence="7">The N-terminal domain does not have lytic activity and probably modulates enzymatic activity. The C-terminal domain is the catalytic active domain.</text>
</comment>
<comment type="similarity">
    <text evidence="7">In the N-terminal section; belongs to the bacterial solute-binding protein 3 family.</text>
</comment>
<feature type="region of interest" description="Disordered" evidence="8">
    <location>
        <begin position="448"/>
        <end position="484"/>
    </location>
</feature>
<dbReference type="EC" id="4.2.2.n1" evidence="7"/>
<evidence type="ECO:0000256" key="4">
    <source>
        <dbReference type="ARBA" id="ARBA00023237"/>
    </source>
</evidence>
<evidence type="ECO:0000256" key="5">
    <source>
        <dbReference type="ARBA" id="ARBA00023239"/>
    </source>
</evidence>
<dbReference type="GO" id="GO:0009253">
    <property type="term" value="P:peptidoglycan catabolic process"/>
    <property type="evidence" value="ECO:0007669"/>
    <property type="project" value="TreeGrafter"/>
</dbReference>
<dbReference type="SUPFAM" id="SSF53850">
    <property type="entry name" value="Periplasmic binding protein-like II"/>
    <property type="match status" value="1"/>
</dbReference>
<comment type="function">
    <text evidence="7">Murein-degrading enzyme that degrades murein glycan strands and insoluble, high-molecular weight murein sacculi, with the concomitant formation of a 1,6-anhydromuramoyl product. Lytic transglycosylases (LTs) play an integral role in the metabolism of the peptidoglycan (PG) sacculus. Their lytic action creates space within the PG sacculus to allow for its expansion as well as for the insertion of various structures such as secretion systems and flagella.</text>
</comment>
<feature type="active site" evidence="7">
    <location>
        <position position="298"/>
    </location>
</feature>
<dbReference type="InterPro" id="IPR023346">
    <property type="entry name" value="Lysozyme-like_dom_sf"/>
</dbReference>
<dbReference type="GO" id="GO:0008933">
    <property type="term" value="F:peptidoglycan lytic transglycosylase activity"/>
    <property type="evidence" value="ECO:0007669"/>
    <property type="project" value="UniProtKB-UniRule"/>
</dbReference>
<keyword evidence="3 7" id="KW-0472">Membrane</keyword>
<proteinExistence type="inferred from homology"/>
<feature type="compositionally biased region" description="Polar residues" evidence="8">
    <location>
        <begin position="455"/>
        <end position="484"/>
    </location>
</feature>
<comment type="similarity">
    <text evidence="7">In the C-terminal section; belongs to the transglycosylase Slt family.</text>
</comment>
<sequence>MLLMLSIILLPACQPQSEPNTLQKILNQGVLKVGTRYGQTTYYIGAEGPQGFEYELAAGFADYLGVQLEIFPYYNLDELFPKIQSRNLDIVAAGLAITPERAEHFRFGPAYQQISQKLVFKQGQPWPKTIEELNGNIKVVAGSSHAEMLQFEQNEYPELQWQETNDADEAELLEQVLDGELDYTIADSNILSVIRRRHPELSIAFTLGEEQQVAWLLSPDVDDSLIAAMIDYFGQMQQSGELTALEDKYYGHVQQFNYVDTRLFIKAVEDVLPKYRDWFIEYSDDLDWRLLAAMSYQESHWNKRARSATGVRGLMMLTLATARDLGIKSRLDPKQSIQGGAKYVQQLISRIPERIKEPDRTWFALAAYNLGWGHVEDARILTEKQGGSPDLWVDVKQRLPLLRQKKYYKTTKYGYARGNEATAYVANIRRYYDTLKWLEDQRLAEELKQQQEAQMNASPATEQTPADTTELNGDAQQQAADSTS</sequence>
<evidence type="ECO:0000256" key="1">
    <source>
        <dbReference type="ARBA" id="ARBA00010333"/>
    </source>
</evidence>
<dbReference type="AlphaFoldDB" id="A0A8J6IX55"/>
<dbReference type="Proteomes" id="UP000601768">
    <property type="component" value="Unassembled WGS sequence"/>
</dbReference>
<organism evidence="10 11">
    <name type="scientific">Neptunicella marina</name>
    <dbReference type="NCBI Taxonomy" id="2125989"/>
    <lineage>
        <taxon>Bacteria</taxon>
        <taxon>Pseudomonadati</taxon>
        <taxon>Pseudomonadota</taxon>
        <taxon>Gammaproteobacteria</taxon>
        <taxon>Alteromonadales</taxon>
        <taxon>Alteromonadaceae</taxon>
        <taxon>Neptunicella</taxon>
    </lineage>
</organism>
<dbReference type="InterPro" id="IPR008258">
    <property type="entry name" value="Transglycosylase_SLT_dom_1"/>
</dbReference>
<accession>A0A8J6IX55</accession>
<reference evidence="10" key="1">
    <citation type="journal article" date="2018" name="Int. J. Syst. Evol. Microbiol.">
        <title>Neptunicella marina gen. nov., sp. nov., isolated from surface seawater.</title>
        <authorList>
            <person name="Liu X."/>
            <person name="Lai Q."/>
            <person name="Du Y."/>
            <person name="Zhang X."/>
            <person name="Liu Z."/>
            <person name="Sun F."/>
            <person name="Shao Z."/>
        </authorList>
    </citation>
    <scope>NUCLEOTIDE SEQUENCE</scope>
    <source>
        <strain evidence="10">S27-2</strain>
    </source>
</reference>
<dbReference type="InterPro" id="IPR001638">
    <property type="entry name" value="Solute-binding_3/MltF_N"/>
</dbReference>
<dbReference type="GO" id="GO:0016998">
    <property type="term" value="P:cell wall macromolecule catabolic process"/>
    <property type="evidence" value="ECO:0007669"/>
    <property type="project" value="UniProtKB-UniRule"/>
</dbReference>
<comment type="subcellular location">
    <subcellularLocation>
        <location evidence="7">Cell outer membrane</location>
        <topology evidence="7">Peripheral membrane protein</topology>
    </subcellularLocation>
    <text evidence="7">Attached to the inner leaflet of the outer membrane.</text>
</comment>
<keyword evidence="4 7" id="KW-0998">Cell outer membrane</keyword>
<dbReference type="SUPFAM" id="SSF53955">
    <property type="entry name" value="Lysozyme-like"/>
    <property type="match status" value="1"/>
</dbReference>
<comment type="caution">
    <text evidence="10">The sequence shown here is derived from an EMBL/GenBank/DDBJ whole genome shotgun (WGS) entry which is preliminary data.</text>
</comment>
<dbReference type="GO" id="GO:0009279">
    <property type="term" value="C:cell outer membrane"/>
    <property type="evidence" value="ECO:0007669"/>
    <property type="project" value="UniProtKB-SubCell"/>
</dbReference>
<keyword evidence="11" id="KW-1185">Reference proteome</keyword>
<dbReference type="Pfam" id="PF01464">
    <property type="entry name" value="SLT"/>
    <property type="match status" value="1"/>
</dbReference>
<evidence type="ECO:0000313" key="10">
    <source>
        <dbReference type="EMBL" id="MBC3767267.1"/>
    </source>
</evidence>
<dbReference type="Gene3D" id="3.40.190.10">
    <property type="entry name" value="Periplasmic binding protein-like II"/>
    <property type="match status" value="2"/>
</dbReference>
<comment type="caution">
    <text evidence="7">Lacks conserved residue(s) required for the propagation of feature annotation.</text>
</comment>
<keyword evidence="2 7" id="KW-0732">Signal</keyword>
<feature type="region of interest" description="LT domain" evidence="7">
    <location>
        <begin position="254"/>
        <end position="484"/>
    </location>
</feature>
<evidence type="ECO:0000256" key="2">
    <source>
        <dbReference type="ARBA" id="ARBA00022729"/>
    </source>
</evidence>
<keyword evidence="6 7" id="KW-0961">Cell wall biogenesis/degradation</keyword>
<evidence type="ECO:0000313" key="11">
    <source>
        <dbReference type="Proteomes" id="UP000601768"/>
    </source>
</evidence>
<dbReference type="NCBIfam" id="NF008112">
    <property type="entry name" value="PRK10859.1"/>
    <property type="match status" value="1"/>
</dbReference>
<dbReference type="InterPro" id="IPR023703">
    <property type="entry name" value="MltF"/>
</dbReference>
<comment type="similarity">
    <text evidence="1">Belongs to the bacterial solute-binding protein 3 family.</text>
</comment>
<dbReference type="GO" id="GO:0071555">
    <property type="term" value="P:cell wall organization"/>
    <property type="evidence" value="ECO:0007669"/>
    <property type="project" value="UniProtKB-KW"/>
</dbReference>
<comment type="catalytic activity">
    <reaction evidence="7">
        <text>Exolytic cleavage of the (1-&gt;4)-beta-glycosidic linkage between N-acetylmuramic acid (MurNAc) and N-acetylglucosamine (GlcNAc) residues in peptidoglycan, from either the reducing or the non-reducing ends of the peptidoglycan chains, with concomitant formation of a 1,6-anhydrobond in the MurNAc residue.</text>
        <dbReference type="EC" id="4.2.2.n1"/>
    </reaction>
</comment>
<dbReference type="EMBL" id="JACNEP010000015">
    <property type="protein sequence ID" value="MBC3767267.1"/>
    <property type="molecule type" value="Genomic_DNA"/>
</dbReference>
<dbReference type="Gene3D" id="1.10.530.10">
    <property type="match status" value="1"/>
</dbReference>
<evidence type="ECO:0000256" key="7">
    <source>
        <dbReference type="HAMAP-Rule" id="MF_02016"/>
    </source>
</evidence>
<evidence type="ECO:0000256" key="6">
    <source>
        <dbReference type="ARBA" id="ARBA00023316"/>
    </source>
</evidence>
<dbReference type="CDD" id="cd13403">
    <property type="entry name" value="MLTF-like"/>
    <property type="match status" value="1"/>
</dbReference>
<dbReference type="PANTHER" id="PTHR35936:SF32">
    <property type="entry name" value="MEMBRANE-BOUND LYTIC MUREIN TRANSGLYCOSYLASE F"/>
    <property type="match status" value="1"/>
</dbReference>
<name>A0A8J6IX55_9ALTE</name>
<protein>
    <recommendedName>
        <fullName evidence="7">Membrane-bound lytic murein transglycosylase F</fullName>
        <ecNumber evidence="7">4.2.2.n1</ecNumber>
    </recommendedName>
    <alternativeName>
        <fullName evidence="7">Murein lyase F</fullName>
    </alternativeName>
</protein>
<feature type="domain" description="Solute-binding protein family 3/N-terminal" evidence="9">
    <location>
        <begin position="30"/>
        <end position="253"/>
    </location>
</feature>
<dbReference type="PANTHER" id="PTHR35936">
    <property type="entry name" value="MEMBRANE-BOUND LYTIC MUREIN TRANSGLYCOSYLASE F"/>
    <property type="match status" value="1"/>
</dbReference>
<dbReference type="CDD" id="cd01009">
    <property type="entry name" value="PBP2_YfhD_N"/>
    <property type="match status" value="1"/>
</dbReference>
<keyword evidence="5 7" id="KW-0456">Lyase</keyword>
<dbReference type="HAMAP" id="MF_02016">
    <property type="entry name" value="MltF"/>
    <property type="match status" value="1"/>
</dbReference>